<organism evidence="5">
    <name type="scientific">Acromyrmex echinatior</name>
    <name type="common">Panamanian leafcutter ant</name>
    <name type="synonym">Acromyrmex octospinosus echinatior</name>
    <dbReference type="NCBI Taxonomy" id="103372"/>
    <lineage>
        <taxon>Eukaryota</taxon>
        <taxon>Metazoa</taxon>
        <taxon>Ecdysozoa</taxon>
        <taxon>Arthropoda</taxon>
        <taxon>Hexapoda</taxon>
        <taxon>Insecta</taxon>
        <taxon>Pterygota</taxon>
        <taxon>Neoptera</taxon>
        <taxon>Endopterygota</taxon>
        <taxon>Hymenoptera</taxon>
        <taxon>Apocrita</taxon>
        <taxon>Aculeata</taxon>
        <taxon>Formicoidea</taxon>
        <taxon>Formicidae</taxon>
        <taxon>Myrmicinae</taxon>
        <taxon>Acromyrmex</taxon>
    </lineage>
</organism>
<evidence type="ECO:0000256" key="2">
    <source>
        <dbReference type="ARBA" id="ARBA00023002"/>
    </source>
</evidence>
<dbReference type="SUPFAM" id="SSF51735">
    <property type="entry name" value="NAD(P)-binding Rossmann-fold domains"/>
    <property type="match status" value="1"/>
</dbReference>
<dbReference type="GO" id="GO:0016616">
    <property type="term" value="F:oxidoreductase activity, acting on the CH-OH group of donors, NAD or NADP as acceptor"/>
    <property type="evidence" value="ECO:0007669"/>
    <property type="project" value="TreeGrafter"/>
</dbReference>
<dbReference type="STRING" id="103372.F4X7Y8"/>
<accession>F4X7Y8</accession>
<evidence type="ECO:0000313" key="4">
    <source>
        <dbReference type="EMBL" id="EGI57474.1"/>
    </source>
</evidence>
<protein>
    <submittedName>
        <fullName evidence="4">Short chain dehydrogenase/reductase family 16C member 6</fullName>
    </submittedName>
</protein>
<keyword evidence="3" id="KW-0472">Membrane</keyword>
<proteinExistence type="inferred from homology"/>
<evidence type="ECO:0000313" key="5">
    <source>
        <dbReference type="Proteomes" id="UP000007755"/>
    </source>
</evidence>
<dbReference type="eggNOG" id="KOG1201">
    <property type="taxonomic scope" value="Eukaryota"/>
</dbReference>
<dbReference type="Gene3D" id="3.40.50.720">
    <property type="entry name" value="NAD(P)-binding Rossmann-like Domain"/>
    <property type="match status" value="1"/>
</dbReference>
<dbReference type="AlphaFoldDB" id="F4X7Y8"/>
<dbReference type="InParanoid" id="F4X7Y8"/>
<evidence type="ECO:0000256" key="3">
    <source>
        <dbReference type="SAM" id="Phobius"/>
    </source>
</evidence>
<dbReference type="PANTHER" id="PTHR24322">
    <property type="entry name" value="PKSB"/>
    <property type="match status" value="1"/>
</dbReference>
<dbReference type="PANTHER" id="PTHR24322:SF736">
    <property type="entry name" value="RETINOL DEHYDROGENASE 10"/>
    <property type="match status" value="1"/>
</dbReference>
<dbReference type="Proteomes" id="UP000007755">
    <property type="component" value="Unassembled WGS sequence"/>
</dbReference>
<dbReference type="InterPro" id="IPR036291">
    <property type="entry name" value="NAD(P)-bd_dom_sf"/>
</dbReference>
<keyword evidence="3" id="KW-0812">Transmembrane</keyword>
<reference evidence="4" key="1">
    <citation type="submission" date="2011-02" db="EMBL/GenBank/DDBJ databases">
        <title>The genome of the leaf-cutting ant Acromyrmex echinatior suggests key adaptations to social evolution and fungus farming.</title>
        <authorList>
            <person name="Nygaard S."/>
            <person name="Zhang G."/>
        </authorList>
    </citation>
    <scope>NUCLEOTIDE SEQUENCE</scope>
</reference>
<keyword evidence="2" id="KW-0560">Oxidoreductase</keyword>
<dbReference type="Pfam" id="PF00106">
    <property type="entry name" value="adh_short"/>
    <property type="match status" value="1"/>
</dbReference>
<gene>
    <name evidence="4" type="ORF">G5I_14543</name>
</gene>
<dbReference type="PRINTS" id="PR00081">
    <property type="entry name" value="GDHRDH"/>
</dbReference>
<name>F4X7Y8_ACREC</name>
<keyword evidence="3" id="KW-1133">Transmembrane helix</keyword>
<dbReference type="OMA" id="CSVICVD"/>
<comment type="similarity">
    <text evidence="1">Belongs to the short-chain dehydrogenases/reductases (SDR) family.</text>
</comment>
<dbReference type="InterPro" id="IPR002347">
    <property type="entry name" value="SDR_fam"/>
</dbReference>
<dbReference type="OrthoDB" id="6251714at2759"/>
<keyword evidence="5" id="KW-1185">Reference proteome</keyword>
<feature type="transmembrane region" description="Helical" evidence="3">
    <location>
        <begin position="20"/>
        <end position="44"/>
    </location>
</feature>
<dbReference type="EMBL" id="GL888900">
    <property type="protein sequence ID" value="EGI57474.1"/>
    <property type="molecule type" value="Genomic_DNA"/>
</dbReference>
<evidence type="ECO:0000256" key="1">
    <source>
        <dbReference type="ARBA" id="ARBA00006484"/>
    </source>
</evidence>
<sequence length="304" mass="33846">MLRVKDESVTNSRTGFSINFLFYLSFEFIIGTIISSFLIILNVIKSVLPKPPRDLSGDVVLIAGVSSTLGESLAEEFARGGCSVICVDNDFRSVKEITTRLKSRCNKVKGIGPNYREKKQENVGPIMAAYECNLMDRNAIREIAKKVEDEVGGIDILVTCAGQSYQDIFDTATTTLMSHYWTMLAFLPFMIQRDRAYIVGITPITSTQDVYLSSRAAIAGLMESLSQELSNHTSHLTFLAISPIACRQEEQAIAKEIVQAVRRGQCSISINWCSKMIYHISCVIYSAITTVSQWLHTQGCDYSF</sequence>